<keyword evidence="9" id="KW-1185">Reference proteome</keyword>
<dbReference type="PANTHER" id="PTHR48182">
    <property type="entry name" value="PROTEIN SERAC1"/>
    <property type="match status" value="1"/>
</dbReference>
<dbReference type="SUPFAM" id="SSF53474">
    <property type="entry name" value="alpha/beta-Hydrolases"/>
    <property type="match status" value="1"/>
</dbReference>
<dbReference type="OrthoDB" id="427518at2759"/>
<evidence type="ECO:0000256" key="1">
    <source>
        <dbReference type="ARBA" id="ARBA00004173"/>
    </source>
</evidence>
<feature type="region of interest" description="Disordered" evidence="7">
    <location>
        <begin position="1"/>
        <end position="35"/>
    </location>
</feature>
<evidence type="ECO:0000256" key="3">
    <source>
        <dbReference type="ARBA" id="ARBA00004370"/>
    </source>
</evidence>
<dbReference type="PANTHER" id="PTHR48182:SF2">
    <property type="entry name" value="PROTEIN SERAC1"/>
    <property type="match status" value="1"/>
</dbReference>
<name>A0A6A6QY55_9PEZI</name>
<evidence type="ECO:0000256" key="2">
    <source>
        <dbReference type="ARBA" id="ARBA00004240"/>
    </source>
</evidence>
<keyword evidence="4" id="KW-0256">Endoplasmic reticulum</keyword>
<dbReference type="GO" id="GO:0005739">
    <property type="term" value="C:mitochondrion"/>
    <property type="evidence" value="ECO:0007669"/>
    <property type="project" value="UniProtKB-SubCell"/>
</dbReference>
<dbReference type="GO" id="GO:0005783">
    <property type="term" value="C:endoplasmic reticulum"/>
    <property type="evidence" value="ECO:0007669"/>
    <property type="project" value="UniProtKB-SubCell"/>
</dbReference>
<dbReference type="EMBL" id="MU004186">
    <property type="protein sequence ID" value="KAF2497385.1"/>
    <property type="molecule type" value="Genomic_DNA"/>
</dbReference>
<dbReference type="Proteomes" id="UP000799750">
    <property type="component" value="Unassembled WGS sequence"/>
</dbReference>
<evidence type="ECO:0000256" key="5">
    <source>
        <dbReference type="ARBA" id="ARBA00023128"/>
    </source>
</evidence>
<evidence type="ECO:0000256" key="7">
    <source>
        <dbReference type="SAM" id="MobiDB-lite"/>
    </source>
</evidence>
<evidence type="ECO:0000256" key="6">
    <source>
        <dbReference type="ARBA" id="ARBA00023136"/>
    </source>
</evidence>
<evidence type="ECO:0000256" key="4">
    <source>
        <dbReference type="ARBA" id="ARBA00022824"/>
    </source>
</evidence>
<proteinExistence type="predicted"/>
<dbReference type="AlphaFoldDB" id="A0A6A6QY55"/>
<feature type="compositionally biased region" description="Low complexity" evidence="7">
    <location>
        <begin position="20"/>
        <end position="29"/>
    </location>
</feature>
<reference evidence="8" key="1">
    <citation type="journal article" date="2020" name="Stud. Mycol.">
        <title>101 Dothideomycetes genomes: a test case for predicting lifestyles and emergence of pathogens.</title>
        <authorList>
            <person name="Haridas S."/>
            <person name="Albert R."/>
            <person name="Binder M."/>
            <person name="Bloem J."/>
            <person name="Labutti K."/>
            <person name="Salamov A."/>
            <person name="Andreopoulos B."/>
            <person name="Baker S."/>
            <person name="Barry K."/>
            <person name="Bills G."/>
            <person name="Bluhm B."/>
            <person name="Cannon C."/>
            <person name="Castanera R."/>
            <person name="Culley D."/>
            <person name="Daum C."/>
            <person name="Ezra D."/>
            <person name="Gonzalez J."/>
            <person name="Henrissat B."/>
            <person name="Kuo A."/>
            <person name="Liang C."/>
            <person name="Lipzen A."/>
            <person name="Lutzoni F."/>
            <person name="Magnuson J."/>
            <person name="Mondo S."/>
            <person name="Nolan M."/>
            <person name="Ohm R."/>
            <person name="Pangilinan J."/>
            <person name="Park H.-J."/>
            <person name="Ramirez L."/>
            <person name="Alfaro M."/>
            <person name="Sun H."/>
            <person name="Tritt A."/>
            <person name="Yoshinaga Y."/>
            <person name="Zwiers L.-H."/>
            <person name="Turgeon B."/>
            <person name="Goodwin S."/>
            <person name="Spatafora J."/>
            <person name="Crous P."/>
            <person name="Grigoriev I."/>
        </authorList>
    </citation>
    <scope>NUCLEOTIDE SEQUENCE</scope>
    <source>
        <strain evidence="8">CBS 269.34</strain>
    </source>
</reference>
<dbReference type="InterPro" id="IPR029058">
    <property type="entry name" value="AB_hydrolase_fold"/>
</dbReference>
<evidence type="ECO:0000313" key="8">
    <source>
        <dbReference type="EMBL" id="KAF2497385.1"/>
    </source>
</evidence>
<keyword evidence="6" id="KW-0472">Membrane</keyword>
<organism evidence="8 9">
    <name type="scientific">Lophium mytilinum</name>
    <dbReference type="NCBI Taxonomy" id="390894"/>
    <lineage>
        <taxon>Eukaryota</taxon>
        <taxon>Fungi</taxon>
        <taxon>Dikarya</taxon>
        <taxon>Ascomycota</taxon>
        <taxon>Pezizomycotina</taxon>
        <taxon>Dothideomycetes</taxon>
        <taxon>Pleosporomycetidae</taxon>
        <taxon>Mytilinidiales</taxon>
        <taxon>Mytilinidiaceae</taxon>
        <taxon>Lophium</taxon>
    </lineage>
</organism>
<dbReference type="Gene3D" id="3.40.50.1820">
    <property type="entry name" value="alpha/beta hydrolase"/>
    <property type="match status" value="1"/>
</dbReference>
<keyword evidence="5" id="KW-0496">Mitochondrion</keyword>
<protein>
    <recommendedName>
        <fullName evidence="10">DUF676 domain-containing protein</fullName>
    </recommendedName>
</protein>
<evidence type="ECO:0000313" key="9">
    <source>
        <dbReference type="Proteomes" id="UP000799750"/>
    </source>
</evidence>
<gene>
    <name evidence="8" type="ORF">BU16DRAFT_457660</name>
</gene>
<dbReference type="GO" id="GO:0016020">
    <property type="term" value="C:membrane"/>
    <property type="evidence" value="ECO:0007669"/>
    <property type="project" value="UniProtKB-SubCell"/>
</dbReference>
<evidence type="ECO:0008006" key="10">
    <source>
        <dbReference type="Google" id="ProtNLM"/>
    </source>
</evidence>
<comment type="subcellular location">
    <subcellularLocation>
        <location evidence="2">Endoplasmic reticulum</location>
    </subcellularLocation>
    <subcellularLocation>
        <location evidence="3">Membrane</location>
    </subcellularLocation>
    <subcellularLocation>
        <location evidence="1">Mitochondrion</location>
    </subcellularLocation>
</comment>
<sequence>MESVRWFLGSKRKAEDAERSTSSSTSSTSGKRRKSFPSGIKLLHASENSVVDIIFVHGLTGDREKTWTAKGAASPWPHTLLAAKVPNTRILTFGYDAYVSDWKGMVSKNRIGNHAMNLLSADTRPIIFVCHSLGGLVCEDALVQAGQRPEDHLRSILHSTHGIVFLGTPHHGSGLAQWAEQIARSIGVLKQTNPEIIAVLKRDSEVLARIQDGFHTMIRSRSKEGLRPIEITCFYEELPLPSIGEVVPRHSAILPGYIPIGIRSNHMDMTKFESEDDPGFTAVAGELSRWAKDVAWHADATSTTAALSHQQDQQRSISRT</sequence>
<accession>A0A6A6QY55</accession>
<dbReference type="InterPro" id="IPR052374">
    <property type="entry name" value="SERAC1"/>
</dbReference>